<dbReference type="GO" id="GO:0005789">
    <property type="term" value="C:endoplasmic reticulum membrane"/>
    <property type="evidence" value="ECO:0007669"/>
    <property type="project" value="UniProtKB-SubCell"/>
</dbReference>
<comment type="caution">
    <text evidence="10">The sequence shown here is derived from an EMBL/GenBank/DDBJ whole genome shotgun (WGS) entry which is preliminary data.</text>
</comment>
<keyword evidence="10" id="KW-0675">Receptor</keyword>
<dbReference type="Pfam" id="PF03134">
    <property type="entry name" value="TB2_DP1_HVA22"/>
    <property type="match status" value="1"/>
</dbReference>
<comment type="similarity">
    <text evidence="2 9">Belongs to the DP1 family.</text>
</comment>
<evidence type="ECO:0000256" key="1">
    <source>
        <dbReference type="ARBA" id="ARBA00004477"/>
    </source>
</evidence>
<evidence type="ECO:0000256" key="7">
    <source>
        <dbReference type="ARBA" id="ARBA00023329"/>
    </source>
</evidence>
<organism evidence="10 11">
    <name type="scientific">Silurus asotus</name>
    <name type="common">Amur catfish</name>
    <name type="synonym">Parasilurus asotus</name>
    <dbReference type="NCBI Taxonomy" id="30991"/>
    <lineage>
        <taxon>Eukaryota</taxon>
        <taxon>Metazoa</taxon>
        <taxon>Chordata</taxon>
        <taxon>Craniata</taxon>
        <taxon>Vertebrata</taxon>
        <taxon>Euteleostomi</taxon>
        <taxon>Actinopterygii</taxon>
        <taxon>Neopterygii</taxon>
        <taxon>Teleostei</taxon>
        <taxon>Ostariophysi</taxon>
        <taxon>Siluriformes</taxon>
        <taxon>Siluridae</taxon>
        <taxon>Silurus</taxon>
    </lineage>
</organism>
<keyword evidence="6 9" id="KW-0472">Membrane</keyword>
<evidence type="ECO:0000256" key="5">
    <source>
        <dbReference type="ARBA" id="ARBA00022989"/>
    </source>
</evidence>
<evidence type="ECO:0000313" key="10">
    <source>
        <dbReference type="EMBL" id="KAI5626675.1"/>
    </source>
</evidence>
<sequence>MFSLFSKLKERVDSFLNQKNFVTDFLNKIEEKTGIKKRLLVTGAASTAGLYLMVGYGASLICNLIGFVYPAYYSIKAIESPNKDDDTLWLTYWVVYGFFGVGEFFLDIFLSWFPFYYLCKCLLLLWCMAPVPWNGSRLLYTRLVRPLFLRHESSVDSMVCDLSGTAISAAETVTREVLQTLVRNRTIHPAEPEAKQLPGPSVCTQLHPPIPYYYLLLIKI</sequence>
<dbReference type="AlphaFoldDB" id="A0AAD5B3F4"/>
<dbReference type="EMBL" id="MU551531">
    <property type="protein sequence ID" value="KAI5626675.1"/>
    <property type="molecule type" value="Genomic_DNA"/>
</dbReference>
<evidence type="ECO:0000256" key="9">
    <source>
        <dbReference type="RuleBase" id="RU362006"/>
    </source>
</evidence>
<protein>
    <recommendedName>
        <fullName evidence="9">Receptor expression-enhancing protein</fullName>
    </recommendedName>
</protein>
<evidence type="ECO:0000256" key="4">
    <source>
        <dbReference type="ARBA" id="ARBA00022824"/>
    </source>
</evidence>
<proteinExistence type="inferred from homology"/>
<feature type="transmembrane region" description="Helical" evidence="9">
    <location>
        <begin position="115"/>
        <end position="133"/>
    </location>
</feature>
<keyword evidence="5 9" id="KW-1133">Transmembrane helix</keyword>
<keyword evidence="7" id="KW-0968">Cytoplasmic vesicle</keyword>
<name>A0AAD5B3F4_SILAS</name>
<evidence type="ECO:0000256" key="3">
    <source>
        <dbReference type="ARBA" id="ARBA00022692"/>
    </source>
</evidence>
<dbReference type="PANTHER" id="PTHR12300">
    <property type="entry name" value="HVA22-LIKE PROTEINS"/>
    <property type="match status" value="1"/>
</dbReference>
<evidence type="ECO:0000256" key="6">
    <source>
        <dbReference type="ARBA" id="ARBA00023136"/>
    </source>
</evidence>
<dbReference type="GO" id="GO:0030665">
    <property type="term" value="C:clathrin-coated vesicle membrane"/>
    <property type="evidence" value="ECO:0007669"/>
    <property type="project" value="UniProtKB-SubCell"/>
</dbReference>
<dbReference type="Proteomes" id="UP001205998">
    <property type="component" value="Unassembled WGS sequence"/>
</dbReference>
<keyword evidence="4" id="KW-0256">Endoplasmic reticulum</keyword>
<accession>A0AAD5B3F4</accession>
<evidence type="ECO:0000256" key="2">
    <source>
        <dbReference type="ARBA" id="ARBA00008573"/>
    </source>
</evidence>
<evidence type="ECO:0000313" key="11">
    <source>
        <dbReference type="Proteomes" id="UP001205998"/>
    </source>
</evidence>
<evidence type="ECO:0000256" key="8">
    <source>
        <dbReference type="ARBA" id="ARBA00029431"/>
    </source>
</evidence>
<keyword evidence="11" id="KW-1185">Reference proteome</keyword>
<dbReference type="InterPro" id="IPR004345">
    <property type="entry name" value="TB2_DP1_HVA22"/>
</dbReference>
<dbReference type="PANTHER" id="PTHR12300:SF133">
    <property type="entry name" value="RECEPTOR EXPRESSION-ENHANCING PROTEIN 6"/>
    <property type="match status" value="1"/>
</dbReference>
<gene>
    <name evidence="10" type="ORF">C0J50_13964</name>
</gene>
<reference evidence="10" key="1">
    <citation type="submission" date="2018-07" db="EMBL/GenBank/DDBJ databases">
        <title>Comparative genomics of catfishes provides insights into carnivory and benthic adaptation.</title>
        <authorList>
            <person name="Zhang Y."/>
            <person name="Wang D."/>
            <person name="Peng Z."/>
            <person name="Zheng S."/>
            <person name="Shao F."/>
            <person name="Tao W."/>
        </authorList>
    </citation>
    <scope>NUCLEOTIDE SEQUENCE</scope>
    <source>
        <strain evidence="10">Chongqing</strain>
    </source>
</reference>
<keyword evidence="3 9" id="KW-0812">Transmembrane</keyword>
<comment type="subcellular location">
    <subcellularLocation>
        <location evidence="8">Cytoplasmic vesicle</location>
        <location evidence="8">Clathrin-coated vesicle membrane</location>
        <topology evidence="8">Multi-pass membrane protein</topology>
    </subcellularLocation>
    <subcellularLocation>
        <location evidence="1">Endoplasmic reticulum membrane</location>
        <topology evidence="1">Multi-pass membrane protein</topology>
    </subcellularLocation>
    <subcellularLocation>
        <location evidence="9">Membrane</location>
        <topology evidence="9">Multi-pass membrane protein</topology>
    </subcellularLocation>
</comment>
<feature type="transmembrane region" description="Helical" evidence="9">
    <location>
        <begin position="48"/>
        <end position="69"/>
    </location>
</feature>
<feature type="transmembrane region" description="Helical" evidence="9">
    <location>
        <begin position="90"/>
        <end position="109"/>
    </location>
</feature>